<comment type="caution">
    <text evidence="2">The sequence shown here is derived from an EMBL/GenBank/DDBJ whole genome shotgun (WGS) entry which is preliminary data.</text>
</comment>
<feature type="compositionally biased region" description="Basic and acidic residues" evidence="1">
    <location>
        <begin position="50"/>
        <end position="65"/>
    </location>
</feature>
<feature type="region of interest" description="Disordered" evidence="1">
    <location>
        <begin position="50"/>
        <end position="89"/>
    </location>
</feature>
<dbReference type="PANTHER" id="PTHR31751:SF42">
    <property type="entry name" value="PROTEIN CBG10204"/>
    <property type="match status" value="1"/>
</dbReference>
<reference evidence="2" key="2">
    <citation type="journal article" date="2023" name="Science">
        <title>Genomic signatures of disease resistance in endangered staghorn corals.</title>
        <authorList>
            <person name="Vollmer S.V."/>
            <person name="Selwyn J.D."/>
            <person name="Despard B.A."/>
            <person name="Roesel C.L."/>
        </authorList>
    </citation>
    <scope>NUCLEOTIDE SEQUENCE</scope>
    <source>
        <strain evidence="2">K2</strain>
    </source>
</reference>
<keyword evidence="3" id="KW-1185">Reference proteome</keyword>
<organism evidence="2 3">
    <name type="scientific">Acropora cervicornis</name>
    <name type="common">Staghorn coral</name>
    <dbReference type="NCBI Taxonomy" id="6130"/>
    <lineage>
        <taxon>Eukaryota</taxon>
        <taxon>Metazoa</taxon>
        <taxon>Cnidaria</taxon>
        <taxon>Anthozoa</taxon>
        <taxon>Hexacorallia</taxon>
        <taxon>Scleractinia</taxon>
        <taxon>Astrocoeniina</taxon>
        <taxon>Acroporidae</taxon>
        <taxon>Acropora</taxon>
    </lineage>
</organism>
<dbReference type="PANTHER" id="PTHR31751">
    <property type="entry name" value="SI:CH211-108C17.2-RELATED-RELATED"/>
    <property type="match status" value="1"/>
</dbReference>
<evidence type="ECO:0000313" key="2">
    <source>
        <dbReference type="EMBL" id="KAK2548727.1"/>
    </source>
</evidence>
<accession>A0AAD9PTE7</accession>
<proteinExistence type="predicted"/>
<dbReference type="Proteomes" id="UP001249851">
    <property type="component" value="Unassembled WGS sequence"/>
</dbReference>
<sequence length="282" mass="32024">MKLHLICHRGNFRCKKNKQAYLDIPSAFEVILCDKGNQTDGKFHEEVMISRSPKEEASSHEEIHVELSGNSNSSESEEDSKPVNPQNDEKFLVFKEQMDKLLKRCPECGAAKRKKNTHPPKGINGHAYTWNSQPMIKGMATGNLLIDKTFYTIQDSYLVPVINEFWQGQKNTVLNGKDLWLSGDGRCNSPGLRAKYGTYTMIDQITDKIVDFQAVQVTEVTSSNAMEREGFARCMENIQGKGAKVKVVATDRHGSIKSDMKRNYPDIDHQFDVWHLAKKKIE</sequence>
<dbReference type="EMBL" id="JARQWQ010000139">
    <property type="protein sequence ID" value="KAK2548727.1"/>
    <property type="molecule type" value="Genomic_DNA"/>
</dbReference>
<evidence type="ECO:0000256" key="1">
    <source>
        <dbReference type="SAM" id="MobiDB-lite"/>
    </source>
</evidence>
<protein>
    <recommendedName>
        <fullName evidence="4">Transposase</fullName>
    </recommendedName>
</protein>
<name>A0AAD9PTE7_ACRCE</name>
<dbReference type="AlphaFoldDB" id="A0AAD9PTE7"/>
<gene>
    <name evidence="2" type="ORF">P5673_030960</name>
</gene>
<evidence type="ECO:0008006" key="4">
    <source>
        <dbReference type="Google" id="ProtNLM"/>
    </source>
</evidence>
<reference evidence="2" key="1">
    <citation type="journal article" date="2023" name="G3 (Bethesda)">
        <title>Whole genome assembly and annotation of the endangered Caribbean coral Acropora cervicornis.</title>
        <authorList>
            <person name="Selwyn J.D."/>
            <person name="Vollmer S.V."/>
        </authorList>
    </citation>
    <scope>NUCLEOTIDE SEQUENCE</scope>
    <source>
        <strain evidence="2">K2</strain>
    </source>
</reference>
<evidence type="ECO:0000313" key="3">
    <source>
        <dbReference type="Proteomes" id="UP001249851"/>
    </source>
</evidence>